<gene>
    <name evidence="1" type="ORF">MAMMFC1_02066</name>
</gene>
<reference evidence="1 2" key="1">
    <citation type="journal article" date="2018" name="Int. J. Syst. Evol. Microbiol.">
        <title>Methylomusa anaerophila gen. nov., sp. nov., an anaerobic methanol-utilizing bacterium isolated from a microbial fuel cell.</title>
        <authorList>
            <person name="Amano N."/>
            <person name="Yamamuro A."/>
            <person name="Miyahara M."/>
            <person name="Kouzuma A."/>
            <person name="Abe T."/>
            <person name="Watanabe K."/>
        </authorList>
    </citation>
    <scope>NUCLEOTIDE SEQUENCE [LARGE SCALE GENOMIC DNA]</scope>
    <source>
        <strain evidence="1 2">MMFC1</strain>
    </source>
</reference>
<dbReference type="SUPFAM" id="SSF50104">
    <property type="entry name" value="Translation proteins SH3-like domain"/>
    <property type="match status" value="1"/>
</dbReference>
<dbReference type="AlphaFoldDB" id="A0A348AJY4"/>
<name>A0A348AJY4_9FIRM</name>
<proteinExistence type="predicted"/>
<evidence type="ECO:0000313" key="2">
    <source>
        <dbReference type="Proteomes" id="UP000276437"/>
    </source>
</evidence>
<dbReference type="Proteomes" id="UP000276437">
    <property type="component" value="Chromosome"/>
</dbReference>
<dbReference type="EMBL" id="AP018449">
    <property type="protein sequence ID" value="BBB91382.1"/>
    <property type="molecule type" value="Genomic_DNA"/>
</dbReference>
<protein>
    <recommendedName>
        <fullName evidence="3">50S ribosomal protein L14e</fullName>
    </recommendedName>
</protein>
<accession>A0A348AJY4</accession>
<dbReference type="KEGG" id="mana:MAMMFC1_02066"/>
<evidence type="ECO:0000313" key="1">
    <source>
        <dbReference type="EMBL" id="BBB91382.1"/>
    </source>
</evidence>
<organism evidence="1 2">
    <name type="scientific">Methylomusa anaerophila</name>
    <dbReference type="NCBI Taxonomy" id="1930071"/>
    <lineage>
        <taxon>Bacteria</taxon>
        <taxon>Bacillati</taxon>
        <taxon>Bacillota</taxon>
        <taxon>Negativicutes</taxon>
        <taxon>Selenomonadales</taxon>
        <taxon>Sporomusaceae</taxon>
        <taxon>Methylomusa</taxon>
    </lineage>
</organism>
<sequence>MSAGNIVVGELVISSAGRDQGHLYVVIGRHKERDLLLADGRGRSIGNPKKKNVKHIKKFNSAIADRVAERIATGQKVTDEDIRQALALMYKPDNL</sequence>
<dbReference type="InterPro" id="IPR008991">
    <property type="entry name" value="Translation_prot_SH3-like_sf"/>
</dbReference>
<evidence type="ECO:0008006" key="3">
    <source>
        <dbReference type="Google" id="ProtNLM"/>
    </source>
</evidence>
<dbReference type="OrthoDB" id="1683515at2"/>
<keyword evidence="2" id="KW-1185">Reference proteome</keyword>
<dbReference type="RefSeq" id="WP_126308407.1">
    <property type="nucleotide sequence ID" value="NZ_AP018449.1"/>
</dbReference>